<keyword evidence="2" id="KW-0732">Signal</keyword>
<evidence type="ECO:0000256" key="2">
    <source>
        <dbReference type="SAM" id="SignalP"/>
    </source>
</evidence>
<feature type="non-terminal residue" evidence="3">
    <location>
        <position position="87"/>
    </location>
</feature>
<dbReference type="AlphaFoldDB" id="A0AAN6NUU2"/>
<feature type="region of interest" description="Disordered" evidence="1">
    <location>
        <begin position="47"/>
        <end position="87"/>
    </location>
</feature>
<evidence type="ECO:0000313" key="4">
    <source>
        <dbReference type="Proteomes" id="UP001303222"/>
    </source>
</evidence>
<dbReference type="Proteomes" id="UP001303222">
    <property type="component" value="Unassembled WGS sequence"/>
</dbReference>
<organism evidence="3 4">
    <name type="scientific">Pseudoneurospora amorphoporcata</name>
    <dbReference type="NCBI Taxonomy" id="241081"/>
    <lineage>
        <taxon>Eukaryota</taxon>
        <taxon>Fungi</taxon>
        <taxon>Dikarya</taxon>
        <taxon>Ascomycota</taxon>
        <taxon>Pezizomycotina</taxon>
        <taxon>Sordariomycetes</taxon>
        <taxon>Sordariomycetidae</taxon>
        <taxon>Sordariales</taxon>
        <taxon>Sordariaceae</taxon>
        <taxon>Pseudoneurospora</taxon>
    </lineage>
</organism>
<keyword evidence="4" id="KW-1185">Reference proteome</keyword>
<gene>
    <name evidence="3" type="ORF">QBC32DRAFT_194603</name>
</gene>
<comment type="caution">
    <text evidence="3">The sequence shown here is derived from an EMBL/GenBank/DDBJ whole genome shotgun (WGS) entry which is preliminary data.</text>
</comment>
<sequence length="87" mass="9211">MRHPTSTYLSLALLTITASAAVVKEGSTCIVTPTQAASVKKSIVDLTPPSKREMDDPSSVWEDDDPYVHPAPGSPGALNHFPRPAPS</sequence>
<feature type="chain" id="PRO_5042917646" evidence="2">
    <location>
        <begin position="21"/>
        <end position="87"/>
    </location>
</feature>
<evidence type="ECO:0000256" key="1">
    <source>
        <dbReference type="SAM" id="MobiDB-lite"/>
    </source>
</evidence>
<evidence type="ECO:0000313" key="3">
    <source>
        <dbReference type="EMBL" id="KAK3952480.1"/>
    </source>
</evidence>
<accession>A0AAN6NUU2</accession>
<protein>
    <submittedName>
        <fullName evidence="3">Uncharacterized protein</fullName>
    </submittedName>
</protein>
<name>A0AAN6NUU2_9PEZI</name>
<reference evidence="3" key="2">
    <citation type="submission" date="2023-06" db="EMBL/GenBank/DDBJ databases">
        <authorList>
            <consortium name="Lawrence Berkeley National Laboratory"/>
            <person name="Mondo S.J."/>
            <person name="Hensen N."/>
            <person name="Bonometti L."/>
            <person name="Westerberg I."/>
            <person name="Brannstrom I.O."/>
            <person name="Guillou S."/>
            <person name="Cros-Aarteil S."/>
            <person name="Calhoun S."/>
            <person name="Haridas S."/>
            <person name="Kuo A."/>
            <person name="Pangilinan J."/>
            <person name="Riley R."/>
            <person name="Labutti K."/>
            <person name="Andreopoulos B."/>
            <person name="Lipzen A."/>
            <person name="Chen C."/>
            <person name="Yanf M."/>
            <person name="Daum C."/>
            <person name="Ng V."/>
            <person name="Clum A."/>
            <person name="Steindorff A."/>
            <person name="Ohm R."/>
            <person name="Martin F."/>
            <person name="Silar P."/>
            <person name="Natvig D."/>
            <person name="Lalanne C."/>
            <person name="Gautier V."/>
            <person name="Ament-Velasquez S.L."/>
            <person name="Kruys A."/>
            <person name="Hutchinson M.I."/>
            <person name="Powell A.J."/>
            <person name="Barry K."/>
            <person name="Miller A.N."/>
            <person name="Grigoriev I.V."/>
            <person name="Debuchy R."/>
            <person name="Gladieux P."/>
            <person name="Thoren M.H."/>
            <person name="Johannesson H."/>
        </authorList>
    </citation>
    <scope>NUCLEOTIDE SEQUENCE</scope>
    <source>
        <strain evidence="3">CBS 626.80</strain>
    </source>
</reference>
<dbReference type="EMBL" id="MU859122">
    <property type="protein sequence ID" value="KAK3952480.1"/>
    <property type="molecule type" value="Genomic_DNA"/>
</dbReference>
<feature type="signal peptide" evidence="2">
    <location>
        <begin position="1"/>
        <end position="20"/>
    </location>
</feature>
<reference evidence="3" key="1">
    <citation type="journal article" date="2023" name="Mol. Phylogenet. Evol.">
        <title>Genome-scale phylogeny and comparative genomics of the fungal order Sordariales.</title>
        <authorList>
            <person name="Hensen N."/>
            <person name="Bonometti L."/>
            <person name="Westerberg I."/>
            <person name="Brannstrom I.O."/>
            <person name="Guillou S."/>
            <person name="Cros-Aarteil S."/>
            <person name="Calhoun S."/>
            <person name="Haridas S."/>
            <person name="Kuo A."/>
            <person name="Mondo S."/>
            <person name="Pangilinan J."/>
            <person name="Riley R."/>
            <person name="LaButti K."/>
            <person name="Andreopoulos B."/>
            <person name="Lipzen A."/>
            <person name="Chen C."/>
            <person name="Yan M."/>
            <person name="Daum C."/>
            <person name="Ng V."/>
            <person name="Clum A."/>
            <person name="Steindorff A."/>
            <person name="Ohm R.A."/>
            <person name="Martin F."/>
            <person name="Silar P."/>
            <person name="Natvig D.O."/>
            <person name="Lalanne C."/>
            <person name="Gautier V."/>
            <person name="Ament-Velasquez S.L."/>
            <person name="Kruys A."/>
            <person name="Hutchinson M.I."/>
            <person name="Powell A.J."/>
            <person name="Barry K."/>
            <person name="Miller A.N."/>
            <person name="Grigoriev I.V."/>
            <person name="Debuchy R."/>
            <person name="Gladieux P."/>
            <person name="Hiltunen Thoren M."/>
            <person name="Johannesson H."/>
        </authorList>
    </citation>
    <scope>NUCLEOTIDE SEQUENCE</scope>
    <source>
        <strain evidence="3">CBS 626.80</strain>
    </source>
</reference>
<proteinExistence type="predicted"/>